<dbReference type="InterPro" id="IPR013517">
    <property type="entry name" value="FG-GAP"/>
</dbReference>
<reference evidence="3" key="1">
    <citation type="submission" date="2023-10" db="EMBL/GenBank/DDBJ databases">
        <authorList>
            <person name="Chen Y."/>
            <person name="Shah S."/>
            <person name="Dougan E. K."/>
            <person name="Thang M."/>
            <person name="Chan C."/>
        </authorList>
    </citation>
    <scope>NUCLEOTIDE SEQUENCE [LARGE SCALE GENOMIC DNA]</scope>
</reference>
<keyword evidence="1" id="KW-0732">Signal</keyword>
<keyword evidence="4" id="KW-1185">Reference proteome</keyword>
<feature type="compositionally biased region" description="Low complexity" evidence="2">
    <location>
        <begin position="7"/>
        <end position="19"/>
    </location>
</feature>
<gene>
    <name evidence="3" type="ORF">PCOR1329_LOCUS13661</name>
</gene>
<evidence type="ECO:0000313" key="4">
    <source>
        <dbReference type="Proteomes" id="UP001189429"/>
    </source>
</evidence>
<name>A0ABN9QS14_9DINO</name>
<evidence type="ECO:0000256" key="2">
    <source>
        <dbReference type="SAM" id="MobiDB-lite"/>
    </source>
</evidence>
<comment type="caution">
    <text evidence="3">The sequence shown here is derived from an EMBL/GenBank/DDBJ whole genome shotgun (WGS) entry which is preliminary data.</text>
</comment>
<proteinExistence type="predicted"/>
<sequence length="465" mass="49107">APPPPRAGAAAALVAEASPQHSASDSDVVLLEAGGARPARRRCWHRLPLAAAPLLLAAPVSLRWLAALVDGGPSGPTPARQWASESYIGRSEADSASEQGTPHGHKAPAKPSSPPFGIQFGPQKLAASTSDTAKSIDVADIDGDGLPDIVYAAQFDNMVYWFRNVGGGVFDVSVRNVTRSGEVNGPSSVKVVDLDKDSLPDVLVASMNDGKVSLYPGAGGGKFDDRQVITEDAWGASFANAADMNSDGALDVLSASRYDNKLAWYENGGGSNDSNGGWGDQMKITEDQKTAASVYAADVDGDGTLDVISAGPADSTVAWYKYEPKSKTWTKHVVGTVEGVYFVTTADVDGDGAVDLIACSPIEGKVLLWKNRGEGKDADRFDGPEVLTTDMAGAIHAYADDLDGDGDTDVLVAAMYSNRVSVFENLGNGDPQGAYHQLGGQRCIVRFRSRHQRRRRIRRSRCITG</sequence>
<evidence type="ECO:0000313" key="3">
    <source>
        <dbReference type="EMBL" id="CAK0807936.1"/>
    </source>
</evidence>
<evidence type="ECO:0000256" key="1">
    <source>
        <dbReference type="ARBA" id="ARBA00022729"/>
    </source>
</evidence>
<evidence type="ECO:0008006" key="5">
    <source>
        <dbReference type="Google" id="ProtNLM"/>
    </source>
</evidence>
<accession>A0ABN9QS14</accession>
<dbReference type="Gene3D" id="2.130.10.130">
    <property type="entry name" value="Integrin alpha, N-terminal"/>
    <property type="match status" value="2"/>
</dbReference>
<dbReference type="InterPro" id="IPR028994">
    <property type="entry name" value="Integrin_alpha_N"/>
</dbReference>
<organism evidence="3 4">
    <name type="scientific">Prorocentrum cordatum</name>
    <dbReference type="NCBI Taxonomy" id="2364126"/>
    <lineage>
        <taxon>Eukaryota</taxon>
        <taxon>Sar</taxon>
        <taxon>Alveolata</taxon>
        <taxon>Dinophyceae</taxon>
        <taxon>Prorocentrales</taxon>
        <taxon>Prorocentraceae</taxon>
        <taxon>Prorocentrum</taxon>
    </lineage>
</organism>
<dbReference type="SUPFAM" id="SSF69318">
    <property type="entry name" value="Integrin alpha N-terminal domain"/>
    <property type="match status" value="1"/>
</dbReference>
<dbReference type="EMBL" id="CAUYUJ010004045">
    <property type="protein sequence ID" value="CAK0807936.1"/>
    <property type="molecule type" value="Genomic_DNA"/>
</dbReference>
<feature type="region of interest" description="Disordered" evidence="2">
    <location>
        <begin position="1"/>
        <end position="26"/>
    </location>
</feature>
<feature type="region of interest" description="Disordered" evidence="2">
    <location>
        <begin position="74"/>
        <end position="122"/>
    </location>
</feature>
<dbReference type="PANTHER" id="PTHR44103">
    <property type="entry name" value="PROPROTEIN CONVERTASE P"/>
    <property type="match status" value="1"/>
</dbReference>
<dbReference type="PANTHER" id="PTHR44103:SF1">
    <property type="entry name" value="PROPROTEIN CONVERTASE P"/>
    <property type="match status" value="1"/>
</dbReference>
<dbReference type="Proteomes" id="UP001189429">
    <property type="component" value="Unassembled WGS sequence"/>
</dbReference>
<protein>
    <recommendedName>
        <fullName evidence="5">VCBS repeat-containing protein</fullName>
    </recommendedName>
</protein>
<feature type="non-terminal residue" evidence="3">
    <location>
        <position position="1"/>
    </location>
</feature>
<dbReference type="Pfam" id="PF13517">
    <property type="entry name" value="FG-GAP_3"/>
    <property type="match status" value="2"/>
</dbReference>